<accession>A0ABU5VSR5</accession>
<reference evidence="2 3" key="1">
    <citation type="submission" date="2023-11" db="EMBL/GenBank/DDBJ databases">
        <title>A Novel Polar Bacteriovorax (B. antarcticus) Isolated from the Biocrust in Antarctica.</title>
        <authorList>
            <person name="Mun W."/>
            <person name="Choi S.Y."/>
            <person name="Mitchell R.J."/>
        </authorList>
    </citation>
    <scope>NUCLEOTIDE SEQUENCE [LARGE SCALE GENOMIC DNA]</scope>
    <source>
        <strain evidence="2 3">PP10</strain>
    </source>
</reference>
<proteinExistence type="predicted"/>
<name>A0ABU5VSR5_9BACT</name>
<gene>
    <name evidence="2" type="ORF">SHI21_07745</name>
</gene>
<keyword evidence="1" id="KW-0732">Signal</keyword>
<sequence>MKSLKIVLAIALVSSMIGGSAFAQSRMRGDEIIKSPQEYRLGDSDDLQGDQMKIEAVSEQRPESTSKVNQFQNHIQHKHLLKNSDYI</sequence>
<evidence type="ECO:0000313" key="2">
    <source>
        <dbReference type="EMBL" id="MEA9356088.1"/>
    </source>
</evidence>
<feature type="chain" id="PRO_5046158708" evidence="1">
    <location>
        <begin position="24"/>
        <end position="87"/>
    </location>
</feature>
<evidence type="ECO:0000313" key="3">
    <source>
        <dbReference type="Proteomes" id="UP001302274"/>
    </source>
</evidence>
<protein>
    <submittedName>
        <fullName evidence="2">Uncharacterized protein</fullName>
    </submittedName>
</protein>
<comment type="caution">
    <text evidence="2">The sequence shown here is derived from an EMBL/GenBank/DDBJ whole genome shotgun (WGS) entry which is preliminary data.</text>
</comment>
<dbReference type="Proteomes" id="UP001302274">
    <property type="component" value="Unassembled WGS sequence"/>
</dbReference>
<evidence type="ECO:0000256" key="1">
    <source>
        <dbReference type="SAM" id="SignalP"/>
    </source>
</evidence>
<feature type="signal peptide" evidence="1">
    <location>
        <begin position="1"/>
        <end position="23"/>
    </location>
</feature>
<keyword evidence="3" id="KW-1185">Reference proteome</keyword>
<organism evidence="2 3">
    <name type="scientific">Bacteriovorax antarcticus</name>
    <dbReference type="NCBI Taxonomy" id="3088717"/>
    <lineage>
        <taxon>Bacteria</taxon>
        <taxon>Pseudomonadati</taxon>
        <taxon>Bdellovibrionota</taxon>
        <taxon>Bacteriovoracia</taxon>
        <taxon>Bacteriovoracales</taxon>
        <taxon>Bacteriovoracaceae</taxon>
        <taxon>Bacteriovorax</taxon>
    </lineage>
</organism>
<dbReference type="EMBL" id="JAYGJQ010000001">
    <property type="protein sequence ID" value="MEA9356088.1"/>
    <property type="molecule type" value="Genomic_DNA"/>
</dbReference>
<dbReference type="RefSeq" id="WP_323575763.1">
    <property type="nucleotide sequence ID" value="NZ_JAYGJQ010000001.1"/>
</dbReference>